<feature type="domain" description="Enoyl-CoA hydratase/isomerase" evidence="4">
    <location>
        <begin position="22"/>
        <end position="362"/>
    </location>
</feature>
<dbReference type="CDD" id="cd06558">
    <property type="entry name" value="crotonase-like"/>
    <property type="match status" value="1"/>
</dbReference>
<protein>
    <recommendedName>
        <fullName evidence="2">3-hydroxyisobutyryl-CoA hydrolase</fullName>
        <ecNumber evidence="2">3.1.2.4</ecNumber>
    </recommendedName>
</protein>
<evidence type="ECO:0000313" key="6">
    <source>
        <dbReference type="Proteomes" id="UP000235005"/>
    </source>
</evidence>
<sequence>MEELLMSEPIIFAEVPAAGGSIGRITLSIEATLNSLTLEMVDLLQEKLDAWAGDDGIAAVFIEGAGEKAFCAGGDVQALYRSAIEQPGGPCDYAEAFFAREYRMNFTLHTYAKPIVCWGHGIVMGGGLGVMAGCSHRVVTERTRIAMPEVTIALFPDVGGSWFLNHSPGKTGEFLALTGASINAADAIYIGIADRFISSEHKQAVLDGLLAQNWSVESEKNHARVRHVLRPFAERSLSASPAGQVEPHAATIAQLLDGDDVHDIIDKIIAQETDDPWLSKARDGLAHGSRLAALWIHRQLWETRHSGLAQVFQQEIQLATNIIRHPEFTEGVRALLIDKDRNPAWLYPTSREVPQAVLDGFFEPPWDENPLADLG</sequence>
<dbReference type="GO" id="GO:0005829">
    <property type="term" value="C:cytosol"/>
    <property type="evidence" value="ECO:0007669"/>
    <property type="project" value="TreeGrafter"/>
</dbReference>
<dbReference type="InterPro" id="IPR045004">
    <property type="entry name" value="ECH_dom"/>
</dbReference>
<accession>A0A2N5X6S1</accession>
<evidence type="ECO:0000256" key="3">
    <source>
        <dbReference type="ARBA" id="ARBA00022801"/>
    </source>
</evidence>
<dbReference type="OrthoDB" id="9790967at2"/>
<dbReference type="NCBIfam" id="NF004127">
    <property type="entry name" value="PRK05617.1"/>
    <property type="match status" value="1"/>
</dbReference>
<evidence type="ECO:0000313" key="5">
    <source>
        <dbReference type="EMBL" id="PLW70189.1"/>
    </source>
</evidence>
<dbReference type="PANTHER" id="PTHR43176">
    <property type="entry name" value="3-HYDROXYISOBUTYRYL-COA HYDROLASE-RELATED"/>
    <property type="match status" value="1"/>
</dbReference>
<dbReference type="EMBL" id="PKUS01000002">
    <property type="protein sequence ID" value="PLW70189.1"/>
    <property type="molecule type" value="Genomic_DNA"/>
</dbReference>
<name>A0A2N5X6S1_9GAMM</name>
<reference evidence="5 6" key="1">
    <citation type="submission" date="2018-01" db="EMBL/GenBank/DDBJ databases">
        <title>The draft genome sequence of Halioglobus lutimaris HF004.</title>
        <authorList>
            <person name="Du Z.-J."/>
            <person name="Shi M.-J."/>
        </authorList>
    </citation>
    <scope>NUCLEOTIDE SEQUENCE [LARGE SCALE GENOMIC DNA]</scope>
    <source>
        <strain evidence="5 6">HF004</strain>
    </source>
</reference>
<organism evidence="5 6">
    <name type="scientific">Pseudohalioglobus lutimaris</name>
    <dbReference type="NCBI Taxonomy" id="1737061"/>
    <lineage>
        <taxon>Bacteria</taxon>
        <taxon>Pseudomonadati</taxon>
        <taxon>Pseudomonadota</taxon>
        <taxon>Gammaproteobacteria</taxon>
        <taxon>Cellvibrionales</taxon>
        <taxon>Halieaceae</taxon>
        <taxon>Pseudohalioglobus</taxon>
    </lineage>
</organism>
<dbReference type="EC" id="3.1.2.4" evidence="2"/>
<gene>
    <name evidence="5" type="ORF">C0039_02995</name>
</gene>
<comment type="caution">
    <text evidence="5">The sequence shown here is derived from an EMBL/GenBank/DDBJ whole genome shotgun (WGS) entry which is preliminary data.</text>
</comment>
<dbReference type="InterPro" id="IPR032259">
    <property type="entry name" value="HIBYL-CoA-H"/>
</dbReference>
<dbReference type="GO" id="GO:0003860">
    <property type="term" value="F:3-hydroxyisobutyryl-CoA hydrolase activity"/>
    <property type="evidence" value="ECO:0007669"/>
    <property type="project" value="UniProtKB-EC"/>
</dbReference>
<keyword evidence="6" id="KW-1185">Reference proteome</keyword>
<dbReference type="Gene3D" id="3.90.226.10">
    <property type="entry name" value="2-enoyl-CoA Hydratase, Chain A, domain 1"/>
    <property type="match status" value="1"/>
</dbReference>
<dbReference type="Proteomes" id="UP000235005">
    <property type="component" value="Unassembled WGS sequence"/>
</dbReference>
<dbReference type="SUPFAM" id="SSF52096">
    <property type="entry name" value="ClpP/crotonase"/>
    <property type="match status" value="1"/>
</dbReference>
<dbReference type="AlphaFoldDB" id="A0A2N5X6S1"/>
<evidence type="ECO:0000259" key="4">
    <source>
        <dbReference type="Pfam" id="PF16113"/>
    </source>
</evidence>
<dbReference type="PANTHER" id="PTHR43176:SF3">
    <property type="entry name" value="3-HYDROXYISOBUTYRYL-COA HYDROLASE, MITOCHONDRIAL"/>
    <property type="match status" value="1"/>
</dbReference>
<dbReference type="GO" id="GO:0006574">
    <property type="term" value="P:L-valine catabolic process"/>
    <property type="evidence" value="ECO:0007669"/>
    <property type="project" value="TreeGrafter"/>
</dbReference>
<keyword evidence="5" id="KW-0413">Isomerase</keyword>
<evidence type="ECO:0000256" key="1">
    <source>
        <dbReference type="ARBA" id="ARBA00001709"/>
    </source>
</evidence>
<keyword evidence="3" id="KW-0378">Hydrolase</keyword>
<evidence type="ECO:0000256" key="2">
    <source>
        <dbReference type="ARBA" id="ARBA00011915"/>
    </source>
</evidence>
<dbReference type="Pfam" id="PF16113">
    <property type="entry name" value="ECH_2"/>
    <property type="match status" value="1"/>
</dbReference>
<comment type="catalytic activity">
    <reaction evidence="1">
        <text>3-hydroxy-2-methylpropanoyl-CoA + H2O = 3-hydroxy-2-methylpropanoate + CoA + H(+)</text>
        <dbReference type="Rhea" id="RHEA:20888"/>
        <dbReference type="ChEBI" id="CHEBI:11805"/>
        <dbReference type="ChEBI" id="CHEBI:15377"/>
        <dbReference type="ChEBI" id="CHEBI:15378"/>
        <dbReference type="ChEBI" id="CHEBI:57287"/>
        <dbReference type="ChEBI" id="CHEBI:57340"/>
        <dbReference type="EC" id="3.1.2.4"/>
    </reaction>
</comment>
<dbReference type="InterPro" id="IPR029045">
    <property type="entry name" value="ClpP/crotonase-like_dom_sf"/>
</dbReference>
<dbReference type="GO" id="GO:0016853">
    <property type="term" value="F:isomerase activity"/>
    <property type="evidence" value="ECO:0007669"/>
    <property type="project" value="UniProtKB-KW"/>
</dbReference>
<proteinExistence type="predicted"/>